<proteinExistence type="predicted"/>
<gene>
    <name evidence="1" type="ORF">PDE_02518</name>
</gene>
<evidence type="ECO:0000313" key="2">
    <source>
        <dbReference type="Proteomes" id="UP000019376"/>
    </source>
</evidence>
<reference evidence="1 2" key="1">
    <citation type="journal article" date="2013" name="PLoS ONE">
        <title>Genomic and secretomic analyses reveal unique features of the lignocellulolytic enzyme system of Penicillium decumbens.</title>
        <authorList>
            <person name="Liu G."/>
            <person name="Zhang L."/>
            <person name="Wei X."/>
            <person name="Zou G."/>
            <person name="Qin Y."/>
            <person name="Ma L."/>
            <person name="Li J."/>
            <person name="Zheng H."/>
            <person name="Wang S."/>
            <person name="Wang C."/>
            <person name="Xun L."/>
            <person name="Zhao G.-P."/>
            <person name="Zhou Z."/>
            <person name="Qu Y."/>
        </authorList>
    </citation>
    <scope>NUCLEOTIDE SEQUENCE [LARGE SCALE GENOMIC DNA]</scope>
    <source>
        <strain evidence="2">114-2 / CGMCC 5302</strain>
    </source>
</reference>
<organism evidence="1 2">
    <name type="scientific">Penicillium oxalicum (strain 114-2 / CGMCC 5302)</name>
    <name type="common">Penicillium decumbens</name>
    <dbReference type="NCBI Taxonomy" id="933388"/>
    <lineage>
        <taxon>Eukaryota</taxon>
        <taxon>Fungi</taxon>
        <taxon>Dikarya</taxon>
        <taxon>Ascomycota</taxon>
        <taxon>Pezizomycotina</taxon>
        <taxon>Eurotiomycetes</taxon>
        <taxon>Eurotiomycetidae</taxon>
        <taxon>Eurotiales</taxon>
        <taxon>Aspergillaceae</taxon>
        <taxon>Penicillium</taxon>
    </lineage>
</organism>
<keyword evidence="2" id="KW-1185">Reference proteome</keyword>
<name>S7ZAE6_PENO1</name>
<protein>
    <submittedName>
        <fullName evidence="1">Uncharacterized protein</fullName>
    </submittedName>
</protein>
<accession>S7ZAE6</accession>
<dbReference type="EMBL" id="KB644410">
    <property type="protein sequence ID" value="EPS27575.1"/>
    <property type="molecule type" value="Genomic_DNA"/>
</dbReference>
<sequence length="32" mass="3714">MSKAMREETTGHPQVLIRQHRTEKELVPIAAR</sequence>
<dbReference type="Proteomes" id="UP000019376">
    <property type="component" value="Unassembled WGS sequence"/>
</dbReference>
<evidence type="ECO:0000313" key="1">
    <source>
        <dbReference type="EMBL" id="EPS27575.1"/>
    </source>
</evidence>
<dbReference type="AlphaFoldDB" id="S7ZAE6"/>
<dbReference type="HOGENOM" id="CLU_3392479_0_0_1"/>